<feature type="compositionally biased region" description="Low complexity" evidence="1">
    <location>
        <begin position="244"/>
        <end position="267"/>
    </location>
</feature>
<comment type="caution">
    <text evidence="3">The sequence shown here is derived from an EMBL/GenBank/DDBJ whole genome shotgun (WGS) entry which is preliminary data.</text>
</comment>
<evidence type="ECO:0000313" key="4">
    <source>
        <dbReference type="Proteomes" id="UP001215598"/>
    </source>
</evidence>
<evidence type="ECO:0000313" key="3">
    <source>
        <dbReference type="EMBL" id="KAJ7756263.1"/>
    </source>
</evidence>
<dbReference type="Pfam" id="PF00786">
    <property type="entry name" value="PBD"/>
    <property type="match status" value="1"/>
</dbReference>
<dbReference type="AlphaFoldDB" id="A0AAD7NEC7"/>
<reference evidence="3" key="1">
    <citation type="submission" date="2023-03" db="EMBL/GenBank/DDBJ databases">
        <title>Massive genome expansion in bonnet fungi (Mycena s.s.) driven by repeated elements and novel gene families across ecological guilds.</title>
        <authorList>
            <consortium name="Lawrence Berkeley National Laboratory"/>
            <person name="Harder C.B."/>
            <person name="Miyauchi S."/>
            <person name="Viragh M."/>
            <person name="Kuo A."/>
            <person name="Thoen E."/>
            <person name="Andreopoulos B."/>
            <person name="Lu D."/>
            <person name="Skrede I."/>
            <person name="Drula E."/>
            <person name="Henrissat B."/>
            <person name="Morin E."/>
            <person name="Kohler A."/>
            <person name="Barry K."/>
            <person name="LaButti K."/>
            <person name="Morin E."/>
            <person name="Salamov A."/>
            <person name="Lipzen A."/>
            <person name="Mereny Z."/>
            <person name="Hegedus B."/>
            <person name="Baldrian P."/>
            <person name="Stursova M."/>
            <person name="Weitz H."/>
            <person name="Taylor A."/>
            <person name="Grigoriev I.V."/>
            <person name="Nagy L.G."/>
            <person name="Martin F."/>
            <person name="Kauserud H."/>
        </authorList>
    </citation>
    <scope>NUCLEOTIDE SEQUENCE</scope>
    <source>
        <strain evidence="3">CBHHK182m</strain>
    </source>
</reference>
<feature type="domain" description="CRIB" evidence="2">
    <location>
        <begin position="109"/>
        <end position="122"/>
    </location>
</feature>
<accession>A0AAD7NEC7</accession>
<feature type="compositionally biased region" description="Low complexity" evidence="1">
    <location>
        <begin position="179"/>
        <end position="197"/>
    </location>
</feature>
<dbReference type="Proteomes" id="UP001215598">
    <property type="component" value="Unassembled WGS sequence"/>
</dbReference>
<dbReference type="EMBL" id="JARKIB010000047">
    <property type="protein sequence ID" value="KAJ7756263.1"/>
    <property type="molecule type" value="Genomic_DNA"/>
</dbReference>
<dbReference type="Gene3D" id="3.90.810.10">
    <property type="entry name" value="CRIB domain"/>
    <property type="match status" value="1"/>
</dbReference>
<feature type="compositionally biased region" description="Basic residues" evidence="1">
    <location>
        <begin position="306"/>
        <end position="330"/>
    </location>
</feature>
<feature type="compositionally biased region" description="Low complexity" evidence="1">
    <location>
        <begin position="45"/>
        <end position="76"/>
    </location>
</feature>
<dbReference type="InterPro" id="IPR036936">
    <property type="entry name" value="CRIB_dom_sf"/>
</dbReference>
<keyword evidence="4" id="KW-1185">Reference proteome</keyword>
<feature type="compositionally biased region" description="Basic residues" evidence="1">
    <location>
        <begin position="410"/>
        <end position="436"/>
    </location>
</feature>
<name>A0AAD7NEC7_9AGAR</name>
<feature type="compositionally biased region" description="Pro residues" evidence="1">
    <location>
        <begin position="212"/>
        <end position="221"/>
    </location>
</feature>
<feature type="compositionally biased region" description="Basic residues" evidence="1">
    <location>
        <begin position="343"/>
        <end position="353"/>
    </location>
</feature>
<sequence>MEVKGGGKQSRFSTLKVFKFGKNATPAPPPLPPKDPGYLAARNRSLASLSPDSLPASPLSGDQYAASSSSAVSLALPLQKQRSGLFKSRSKRKPASPTSPPNDDEDENISMPWNFQHNVHVDEGFTGMPPSWNTSLQEAGFSEDEIAAIQQRRMPVPPALVKPVPRSTSLPKNQQQQIESRSTPEPAPAPSSTYSSPKLGYRAPSPKQSYRPPSPKSPPPVYNYEQPLPLNIPRGKPSAAYTGQQSHSRAGSQQSSSSSHSNSYSSHSHSHSHSEDEEDRQDSRSHSSPRLASPASETQRQEPHPRPRAPRRHRDRQHLVRGRAIRHTLVRQRLADRAQPRQRAQRRFHHPPRPHPAPRTSASPPPPRARSSPSPARAASAAAAPRSRTRCSTRWATVTVTPNATTWRMRSSRRRRRTTGSRRPRRWATGGRRRRGAAAGAGAAGATAGSRTTTSGTTRSLGSCAVPLRPPWCRRRVRGVGVGVGARARGWGARLGVRGRGMRRMGSGWAWRVGGATGTATRRCWGCRRARGWCGM</sequence>
<dbReference type="PROSITE" id="PS50108">
    <property type="entry name" value="CRIB"/>
    <property type="match status" value="1"/>
</dbReference>
<evidence type="ECO:0000256" key="1">
    <source>
        <dbReference type="SAM" id="MobiDB-lite"/>
    </source>
</evidence>
<feature type="compositionally biased region" description="Pro residues" evidence="1">
    <location>
        <begin position="26"/>
        <end position="35"/>
    </location>
</feature>
<dbReference type="SMART" id="SM00285">
    <property type="entry name" value="PBD"/>
    <property type="match status" value="1"/>
</dbReference>
<feature type="compositionally biased region" description="Polar residues" evidence="1">
    <location>
        <begin position="395"/>
        <end position="404"/>
    </location>
</feature>
<feature type="compositionally biased region" description="Low complexity" evidence="1">
    <location>
        <begin position="369"/>
        <end position="394"/>
    </location>
</feature>
<proteinExistence type="predicted"/>
<protein>
    <recommendedName>
        <fullName evidence="2">CRIB domain-containing protein</fullName>
    </recommendedName>
</protein>
<feature type="compositionally biased region" description="Polar residues" evidence="1">
    <location>
        <begin position="166"/>
        <end position="178"/>
    </location>
</feature>
<dbReference type="InterPro" id="IPR000095">
    <property type="entry name" value="CRIB_dom"/>
</dbReference>
<evidence type="ECO:0000259" key="2">
    <source>
        <dbReference type="PROSITE" id="PS50108"/>
    </source>
</evidence>
<feature type="region of interest" description="Disordered" evidence="1">
    <location>
        <begin position="1"/>
        <end position="462"/>
    </location>
</feature>
<gene>
    <name evidence="3" type="ORF">B0H16DRAFT_696315</name>
</gene>
<feature type="compositionally biased region" description="Low complexity" evidence="1">
    <location>
        <begin position="437"/>
        <end position="462"/>
    </location>
</feature>
<organism evidence="3 4">
    <name type="scientific">Mycena metata</name>
    <dbReference type="NCBI Taxonomy" id="1033252"/>
    <lineage>
        <taxon>Eukaryota</taxon>
        <taxon>Fungi</taxon>
        <taxon>Dikarya</taxon>
        <taxon>Basidiomycota</taxon>
        <taxon>Agaricomycotina</taxon>
        <taxon>Agaricomycetes</taxon>
        <taxon>Agaricomycetidae</taxon>
        <taxon>Agaricales</taxon>
        <taxon>Marasmiineae</taxon>
        <taxon>Mycenaceae</taxon>
        <taxon>Mycena</taxon>
    </lineage>
</organism>